<dbReference type="InterPro" id="IPR002347">
    <property type="entry name" value="SDR_fam"/>
</dbReference>
<name>X0PNM3_RHOWR</name>
<dbReference type="PANTHER" id="PTHR43976:SF16">
    <property type="entry name" value="SHORT-CHAIN DEHYDROGENASE_REDUCTASE FAMILY PROTEIN"/>
    <property type="match status" value="1"/>
</dbReference>
<dbReference type="EMBL" id="BAWF01000012">
    <property type="protein sequence ID" value="GAF44264.1"/>
    <property type="molecule type" value="Genomic_DNA"/>
</dbReference>
<dbReference type="PRINTS" id="PR00080">
    <property type="entry name" value="SDRFAMILY"/>
</dbReference>
<evidence type="ECO:0000256" key="1">
    <source>
        <dbReference type="ARBA" id="ARBA00006484"/>
    </source>
</evidence>
<dbReference type="GO" id="GO:0016491">
    <property type="term" value="F:oxidoreductase activity"/>
    <property type="evidence" value="ECO:0007669"/>
    <property type="project" value="UniProtKB-KW"/>
</dbReference>
<evidence type="ECO:0000313" key="6">
    <source>
        <dbReference type="Proteomes" id="UP000019491"/>
    </source>
</evidence>
<protein>
    <submittedName>
        <fullName evidence="5">SDR-family protein</fullName>
    </submittedName>
</protein>
<dbReference type="SUPFAM" id="SSF51735">
    <property type="entry name" value="NAD(P)-binding Rossmann-fold domains"/>
    <property type="match status" value="1"/>
</dbReference>
<dbReference type="RefSeq" id="WP_037229905.1">
    <property type="nucleotide sequence ID" value="NZ_BAWF01000012.1"/>
</dbReference>
<reference evidence="5 6" key="1">
    <citation type="submission" date="2014-02" db="EMBL/GenBank/DDBJ databases">
        <title>Whole genome shotgun sequence of Rhodococcus wratislaviensis NBRC 100605.</title>
        <authorList>
            <person name="Hosoyama A."/>
            <person name="Tsuchikane K."/>
            <person name="Yoshida I."/>
            <person name="Ohji S."/>
            <person name="Ichikawa N."/>
            <person name="Yamazoe A."/>
            <person name="Fujita N."/>
        </authorList>
    </citation>
    <scope>NUCLEOTIDE SEQUENCE [LARGE SCALE GENOMIC DNA]</scope>
    <source>
        <strain evidence="5 6">NBRC 100605</strain>
    </source>
</reference>
<evidence type="ECO:0000259" key="4">
    <source>
        <dbReference type="SMART" id="SM00822"/>
    </source>
</evidence>
<dbReference type="Proteomes" id="UP000019491">
    <property type="component" value="Unassembled WGS sequence"/>
</dbReference>
<comment type="caution">
    <text evidence="5">The sequence shown here is derived from an EMBL/GenBank/DDBJ whole genome shotgun (WGS) entry which is preliminary data.</text>
</comment>
<feature type="domain" description="Ketoreductase" evidence="4">
    <location>
        <begin position="2"/>
        <end position="178"/>
    </location>
</feature>
<evidence type="ECO:0000256" key="3">
    <source>
        <dbReference type="RuleBase" id="RU000363"/>
    </source>
</evidence>
<dbReference type="InterPro" id="IPR057326">
    <property type="entry name" value="KR_dom"/>
</dbReference>
<organism evidence="5 6">
    <name type="scientific">Rhodococcus wratislaviensis NBRC 100605</name>
    <dbReference type="NCBI Taxonomy" id="1219028"/>
    <lineage>
        <taxon>Bacteria</taxon>
        <taxon>Bacillati</taxon>
        <taxon>Actinomycetota</taxon>
        <taxon>Actinomycetes</taxon>
        <taxon>Mycobacteriales</taxon>
        <taxon>Nocardiaceae</taxon>
        <taxon>Rhodococcus</taxon>
    </lineage>
</organism>
<dbReference type="PANTHER" id="PTHR43976">
    <property type="entry name" value="SHORT CHAIN DEHYDROGENASE"/>
    <property type="match status" value="1"/>
</dbReference>
<dbReference type="Pfam" id="PF00106">
    <property type="entry name" value="adh_short"/>
    <property type="match status" value="1"/>
</dbReference>
<dbReference type="NCBIfam" id="NF004824">
    <property type="entry name" value="PRK06180.1"/>
    <property type="match status" value="1"/>
</dbReference>
<keyword evidence="6" id="KW-1185">Reference proteome</keyword>
<keyword evidence="2" id="KW-0560">Oxidoreductase</keyword>
<dbReference type="InterPro" id="IPR051911">
    <property type="entry name" value="SDR_oxidoreductase"/>
</dbReference>
<dbReference type="AlphaFoldDB" id="X0PNM3"/>
<dbReference type="Gene3D" id="3.40.50.720">
    <property type="entry name" value="NAD(P)-binding Rossmann-like Domain"/>
    <property type="match status" value="1"/>
</dbReference>
<proteinExistence type="inferred from homology"/>
<dbReference type="PRINTS" id="PR00081">
    <property type="entry name" value="GDHRDH"/>
</dbReference>
<dbReference type="InterPro" id="IPR036291">
    <property type="entry name" value="NAD(P)-bd_dom_sf"/>
</dbReference>
<dbReference type="OrthoDB" id="9792003at2"/>
<evidence type="ECO:0000256" key="2">
    <source>
        <dbReference type="ARBA" id="ARBA00023002"/>
    </source>
</evidence>
<evidence type="ECO:0000313" key="5">
    <source>
        <dbReference type="EMBL" id="GAF44264.1"/>
    </source>
</evidence>
<comment type="similarity">
    <text evidence="1 3">Belongs to the short-chain dehydrogenases/reductases (SDR) family.</text>
</comment>
<accession>X0PNM3</accession>
<dbReference type="SMART" id="SM00822">
    <property type="entry name" value="PKS_KR"/>
    <property type="match status" value="1"/>
</dbReference>
<dbReference type="CDD" id="cd05374">
    <property type="entry name" value="17beta-HSD-like_SDR_c"/>
    <property type="match status" value="1"/>
</dbReference>
<gene>
    <name evidence="5" type="ORF">RW1_012_00830</name>
</gene>
<sequence length="281" mass="30046">MTTWFITGTSSGLGAALARAVLEHGDNAVITARNADHVQDLVAAHPNSTLAVPLDVTDHDQVVAAVSAANDRFGGIDVLVNNAGHGYRAAVEEAAVDEVDELFATNFFGPVDLIKQVLPQMRSRRSGTIVNVSSIGAPRSNPASGYYTATKAALEGMSDALNREVAPLGIRVMVLEPGAFRTDFSGRSLNQSSTVIDDYADTAGKRRKENDHTHGTQQGDPDRAAQVIIATVEGKDAPFRLLLGTDAIQIVREELQGRIDEIDEWAHVSATTDFAIEKDDE</sequence>